<evidence type="ECO:0000256" key="1">
    <source>
        <dbReference type="ARBA" id="ARBA00008455"/>
    </source>
</evidence>
<evidence type="ECO:0000256" key="5">
    <source>
        <dbReference type="ARBA" id="ARBA00023145"/>
    </source>
</evidence>
<protein>
    <recommendedName>
        <fullName evidence="11">Cathepsin L</fullName>
    </recommendedName>
</protein>
<dbReference type="InterPro" id="IPR025660">
    <property type="entry name" value="Pept_his_AS"/>
</dbReference>
<keyword evidence="6" id="KW-1015">Disulfide bond</keyword>
<comment type="similarity">
    <text evidence="1">Belongs to the peptidase C1 family.</text>
</comment>
<dbReference type="InterPro" id="IPR013201">
    <property type="entry name" value="Prot_inhib_I29"/>
</dbReference>
<dbReference type="GO" id="GO:0006508">
    <property type="term" value="P:proteolysis"/>
    <property type="evidence" value="ECO:0007669"/>
    <property type="project" value="UniProtKB-KW"/>
</dbReference>
<dbReference type="SMART" id="SM00645">
    <property type="entry name" value="Pept_C1"/>
    <property type="match status" value="1"/>
</dbReference>
<feature type="domain" description="Peptidase C1A papain C-terminal" evidence="7">
    <location>
        <begin position="87"/>
        <end position="302"/>
    </location>
</feature>
<keyword evidence="3" id="KW-0378">Hydrolase</keyword>
<dbReference type="PANTHER" id="PTHR12411">
    <property type="entry name" value="CYSTEINE PROTEASE FAMILY C1-RELATED"/>
    <property type="match status" value="1"/>
</dbReference>
<evidence type="ECO:0000256" key="3">
    <source>
        <dbReference type="ARBA" id="ARBA00022801"/>
    </source>
</evidence>
<dbReference type="GO" id="GO:0008234">
    <property type="term" value="F:cysteine-type peptidase activity"/>
    <property type="evidence" value="ECO:0007669"/>
    <property type="project" value="UniProtKB-KW"/>
</dbReference>
<dbReference type="AlphaFoldDB" id="A0ABD0YK20"/>
<dbReference type="InterPro" id="IPR038765">
    <property type="entry name" value="Papain-like_cys_pep_sf"/>
</dbReference>
<evidence type="ECO:0000313" key="10">
    <source>
        <dbReference type="Proteomes" id="UP001558652"/>
    </source>
</evidence>
<dbReference type="PROSITE" id="PS00640">
    <property type="entry name" value="THIOL_PROTEASE_ASN"/>
    <property type="match status" value="1"/>
</dbReference>
<name>A0ABD0YK20_9HEMI</name>
<evidence type="ECO:0000256" key="4">
    <source>
        <dbReference type="ARBA" id="ARBA00022807"/>
    </source>
</evidence>
<dbReference type="PROSITE" id="PS00139">
    <property type="entry name" value="THIOL_PROTEASE_CYS"/>
    <property type="match status" value="1"/>
</dbReference>
<dbReference type="InterPro" id="IPR000169">
    <property type="entry name" value="Pept_cys_AS"/>
</dbReference>
<evidence type="ECO:0000256" key="2">
    <source>
        <dbReference type="ARBA" id="ARBA00022670"/>
    </source>
</evidence>
<dbReference type="SMART" id="SM00848">
    <property type="entry name" value="Inhibitor_I29"/>
    <property type="match status" value="1"/>
</dbReference>
<accession>A0ABD0YK20</accession>
<reference evidence="9 10" key="1">
    <citation type="submission" date="2024-07" db="EMBL/GenBank/DDBJ databases">
        <title>Chromosome-level genome assembly of the water stick insect Ranatra chinensis (Heteroptera: Nepidae).</title>
        <authorList>
            <person name="Liu X."/>
        </authorList>
    </citation>
    <scope>NUCLEOTIDE SEQUENCE [LARGE SCALE GENOMIC DNA]</scope>
    <source>
        <strain evidence="9">Cailab_2021Rc</strain>
        <tissue evidence="9">Muscle</tissue>
    </source>
</reference>
<sequence length="303" mass="33078">RFNKDYANGDEEQVRKDIFYDNKKKIEEHNNKFHSGEVSFQLEMNHLGDMKPHEVAAMLNGFKKGGIPTNGQKYDGQEFETPVGAEIPTTVDWRTKGAVTPVKDQGQCGSCWAFSTTGSLEGQHFLKTGKLVSLSEQNLVDCSGSYGNYGCNGGLMDNAFSYIKANGGLDTESSYPYEASDDQCRFKASNVGATDKGSVDIPVGNEKKLMEALATVGPISVAIDAGHSSFQFYNSGVYNEPDCSSRNLDHGVLVVGYGTENGQDYWLVKNSWGTAWGDDGYIKMSRNKNNQCGIVTSASFPKV</sequence>
<keyword evidence="2" id="KW-0645">Protease</keyword>
<dbReference type="InterPro" id="IPR025661">
    <property type="entry name" value="Pept_asp_AS"/>
</dbReference>
<dbReference type="CDD" id="cd02248">
    <property type="entry name" value="Peptidase_C1A"/>
    <property type="match status" value="1"/>
</dbReference>
<evidence type="ECO:0000256" key="6">
    <source>
        <dbReference type="ARBA" id="ARBA00023157"/>
    </source>
</evidence>
<evidence type="ECO:0000259" key="7">
    <source>
        <dbReference type="SMART" id="SM00645"/>
    </source>
</evidence>
<dbReference type="Gene3D" id="3.90.70.10">
    <property type="entry name" value="Cysteine proteinases"/>
    <property type="match status" value="1"/>
</dbReference>
<dbReference type="Proteomes" id="UP001558652">
    <property type="component" value="Unassembled WGS sequence"/>
</dbReference>
<organism evidence="9 10">
    <name type="scientific">Ranatra chinensis</name>
    <dbReference type="NCBI Taxonomy" id="642074"/>
    <lineage>
        <taxon>Eukaryota</taxon>
        <taxon>Metazoa</taxon>
        <taxon>Ecdysozoa</taxon>
        <taxon>Arthropoda</taxon>
        <taxon>Hexapoda</taxon>
        <taxon>Insecta</taxon>
        <taxon>Pterygota</taxon>
        <taxon>Neoptera</taxon>
        <taxon>Paraneoptera</taxon>
        <taxon>Hemiptera</taxon>
        <taxon>Heteroptera</taxon>
        <taxon>Panheteroptera</taxon>
        <taxon>Nepomorpha</taxon>
        <taxon>Nepidae</taxon>
        <taxon>Ranatrinae</taxon>
        <taxon>Ranatra</taxon>
    </lineage>
</organism>
<feature type="domain" description="Cathepsin propeptide inhibitor" evidence="8">
    <location>
        <begin position="1"/>
        <end position="55"/>
    </location>
</feature>
<evidence type="ECO:0008006" key="11">
    <source>
        <dbReference type="Google" id="ProtNLM"/>
    </source>
</evidence>
<dbReference type="FunFam" id="3.90.70.10:FF:000006">
    <property type="entry name" value="Cathepsin S"/>
    <property type="match status" value="1"/>
</dbReference>
<dbReference type="PROSITE" id="PS00639">
    <property type="entry name" value="THIOL_PROTEASE_HIS"/>
    <property type="match status" value="1"/>
</dbReference>
<dbReference type="InterPro" id="IPR039417">
    <property type="entry name" value="Peptidase_C1A_papain-like"/>
</dbReference>
<dbReference type="InterPro" id="IPR013128">
    <property type="entry name" value="Peptidase_C1A"/>
</dbReference>
<dbReference type="Pfam" id="PF08246">
    <property type="entry name" value="Inhibitor_I29"/>
    <property type="match status" value="1"/>
</dbReference>
<dbReference type="PRINTS" id="PR00705">
    <property type="entry name" value="PAPAIN"/>
</dbReference>
<dbReference type="InterPro" id="IPR000668">
    <property type="entry name" value="Peptidase_C1A_C"/>
</dbReference>
<dbReference type="EMBL" id="JBFDAA010000006">
    <property type="protein sequence ID" value="KAL1131621.1"/>
    <property type="molecule type" value="Genomic_DNA"/>
</dbReference>
<evidence type="ECO:0000313" key="9">
    <source>
        <dbReference type="EMBL" id="KAL1131621.1"/>
    </source>
</evidence>
<feature type="non-terminal residue" evidence="9">
    <location>
        <position position="1"/>
    </location>
</feature>
<evidence type="ECO:0000259" key="8">
    <source>
        <dbReference type="SMART" id="SM00848"/>
    </source>
</evidence>
<keyword evidence="10" id="KW-1185">Reference proteome</keyword>
<proteinExistence type="inferred from homology"/>
<dbReference type="Pfam" id="PF00112">
    <property type="entry name" value="Peptidase_C1"/>
    <property type="match status" value="1"/>
</dbReference>
<keyword evidence="5" id="KW-0865">Zymogen</keyword>
<dbReference type="SUPFAM" id="SSF54001">
    <property type="entry name" value="Cysteine proteinases"/>
    <property type="match status" value="1"/>
</dbReference>
<comment type="caution">
    <text evidence="9">The sequence shown here is derived from an EMBL/GenBank/DDBJ whole genome shotgun (WGS) entry which is preliminary data.</text>
</comment>
<keyword evidence="4" id="KW-0788">Thiol protease</keyword>
<gene>
    <name evidence="9" type="ORF">AAG570_011235</name>
</gene>